<organism evidence="1 2">
    <name type="scientific">Erythrobacter insulae</name>
    <dbReference type="NCBI Taxonomy" id="2584124"/>
    <lineage>
        <taxon>Bacteria</taxon>
        <taxon>Pseudomonadati</taxon>
        <taxon>Pseudomonadota</taxon>
        <taxon>Alphaproteobacteria</taxon>
        <taxon>Sphingomonadales</taxon>
        <taxon>Erythrobacteraceae</taxon>
        <taxon>Erythrobacter/Porphyrobacter group</taxon>
        <taxon>Erythrobacter</taxon>
    </lineage>
</organism>
<dbReference type="Pfam" id="PF20043">
    <property type="entry name" value="DUF6445"/>
    <property type="match status" value="1"/>
</dbReference>
<reference evidence="1 2" key="1">
    <citation type="submission" date="2019-06" db="EMBL/GenBank/DDBJ databases">
        <title>Erythrobacter insulae sp. nov., isolated from a tidal flat.</title>
        <authorList>
            <person name="Yoon J.-H."/>
        </authorList>
    </citation>
    <scope>NUCLEOTIDE SEQUENCE [LARGE SCALE GENOMIC DNA]</scope>
    <source>
        <strain evidence="1 2">JBTF-M21</strain>
    </source>
</reference>
<gene>
    <name evidence="1" type="ORF">FGU71_08315</name>
</gene>
<name>A0A547PCI5_9SPHN</name>
<accession>A0A547PCI5</accession>
<keyword evidence="2" id="KW-1185">Reference proteome</keyword>
<proteinExistence type="predicted"/>
<dbReference type="InterPro" id="IPR045617">
    <property type="entry name" value="DUF6445"/>
</dbReference>
<dbReference type="AlphaFoldDB" id="A0A547PCI5"/>
<comment type="caution">
    <text evidence="1">The sequence shown here is derived from an EMBL/GenBank/DDBJ whole genome shotgun (WGS) entry which is preliminary data.</text>
</comment>
<dbReference type="EMBL" id="VHJK01000001">
    <property type="protein sequence ID" value="TRD11857.1"/>
    <property type="molecule type" value="Genomic_DNA"/>
</dbReference>
<sequence length="236" mass="26080">MHPDQAPDQPPDQPKVTVQKIGKEGAPLVIIDGMSGRIDDLKAAGFDAAYEHPGAGYPGIRAWASPEYLDIRRDLMMQIVGRIFGISHGIQCEMSCFSLVTTPPADLVPLQRIPHYDRASTGRVIGVMHYLLGSETGGTAFYRQKRTGFEVITDDRVTPYLNAIEADTREFGPPPAEYYYGDSDRYELIGEVEAQPDRMILYPGRLLHSGVIAQPDQLSSDPKEGRLTINMFLVGT</sequence>
<protein>
    <submittedName>
        <fullName evidence="1">Uncharacterized protein</fullName>
    </submittedName>
</protein>
<evidence type="ECO:0000313" key="2">
    <source>
        <dbReference type="Proteomes" id="UP000316343"/>
    </source>
</evidence>
<dbReference type="Proteomes" id="UP000316343">
    <property type="component" value="Unassembled WGS sequence"/>
</dbReference>
<evidence type="ECO:0000313" key="1">
    <source>
        <dbReference type="EMBL" id="TRD11857.1"/>
    </source>
</evidence>